<dbReference type="Pfam" id="PF10636">
    <property type="entry name" value="hemP"/>
    <property type="match status" value="1"/>
</dbReference>
<dbReference type="KEGG" id="nhl:Nhal_1730"/>
<dbReference type="Gene3D" id="2.10.70.10">
    <property type="entry name" value="Complement Module, domain 1"/>
    <property type="match status" value="1"/>
</dbReference>
<proteinExistence type="predicted"/>
<dbReference type="AlphaFoldDB" id="D5C2J5"/>
<dbReference type="HOGENOM" id="CLU_178563_3_2_6"/>
<dbReference type="Proteomes" id="UP000001844">
    <property type="component" value="Chromosome"/>
</dbReference>
<evidence type="ECO:0000256" key="1">
    <source>
        <dbReference type="SAM" id="MobiDB-lite"/>
    </source>
</evidence>
<dbReference type="InterPro" id="IPR019600">
    <property type="entry name" value="Hemin_uptake_protein_HemP"/>
</dbReference>
<keyword evidence="3" id="KW-1185">Reference proteome</keyword>
<accession>D5C2J5</accession>
<evidence type="ECO:0000313" key="3">
    <source>
        <dbReference type="Proteomes" id="UP000001844"/>
    </source>
</evidence>
<dbReference type="STRING" id="472759.Nhal_1730"/>
<dbReference type="OrthoDB" id="7870498at2"/>
<organism evidence="2 3">
    <name type="scientific">Nitrosococcus halophilus (strain Nc4)</name>
    <dbReference type="NCBI Taxonomy" id="472759"/>
    <lineage>
        <taxon>Bacteria</taxon>
        <taxon>Pseudomonadati</taxon>
        <taxon>Pseudomonadota</taxon>
        <taxon>Gammaproteobacteria</taxon>
        <taxon>Chromatiales</taxon>
        <taxon>Chromatiaceae</taxon>
        <taxon>Nitrosococcus</taxon>
    </lineage>
</organism>
<feature type="region of interest" description="Disordered" evidence="1">
    <location>
        <begin position="1"/>
        <end position="30"/>
    </location>
</feature>
<dbReference type="eggNOG" id="COG4256">
    <property type="taxonomic scope" value="Bacteria"/>
</dbReference>
<protein>
    <recommendedName>
        <fullName evidence="4">Hemin uptake protein hemP</fullName>
    </recommendedName>
</protein>
<gene>
    <name evidence="2" type="ordered locus">Nhal_1730</name>
</gene>
<evidence type="ECO:0000313" key="2">
    <source>
        <dbReference type="EMBL" id="ADE14854.1"/>
    </source>
</evidence>
<dbReference type="EMBL" id="CP001798">
    <property type="protein sequence ID" value="ADE14854.1"/>
    <property type="molecule type" value="Genomic_DNA"/>
</dbReference>
<sequence>MRDGVNKVNTSLPEKKGASVSPSPGDKARLRLHSTTLFTHNREVIIEHEGEEYRLRITSKGKLILTK</sequence>
<evidence type="ECO:0008006" key="4">
    <source>
        <dbReference type="Google" id="ProtNLM"/>
    </source>
</evidence>
<name>D5C2J5_NITHN</name>
<reference evidence="3" key="1">
    <citation type="submission" date="2010-04" db="EMBL/GenBank/DDBJ databases">
        <title>Complete genome sequence of Nitrosococcus halophilus Nc4, a salt-adapted, aerobic obligate ammonia-oxidizing sulfur purple bacterium.</title>
        <authorList>
            <consortium name="US DOE Joint Genome Institute"/>
            <person name="Campbell M.A."/>
            <person name="Malfatti S.A."/>
            <person name="Chain P.S.G."/>
            <person name="Heidelberg J.F."/>
            <person name="Ward B.B."/>
            <person name="Klotz M.G."/>
        </authorList>
    </citation>
    <scope>NUCLEOTIDE SEQUENCE [LARGE SCALE GENOMIC DNA]</scope>
    <source>
        <strain evidence="3">Nc4</strain>
    </source>
</reference>